<protein>
    <recommendedName>
        <fullName evidence="5">Ribosomal RNA large subunit methyltransferase H</fullName>
        <ecNumber evidence="5">2.1.1.177</ecNumber>
    </recommendedName>
    <alternativeName>
        <fullName evidence="5">23S rRNA (pseudouridine1915-N3)-methyltransferase</fullName>
    </alternativeName>
    <alternativeName>
        <fullName evidence="5">23S rRNA m3Psi1915 methyltransferase</fullName>
    </alternativeName>
    <alternativeName>
        <fullName evidence="5">rRNA (pseudouridine-N3-)-methyltransferase RlmH</fullName>
    </alternativeName>
</protein>
<dbReference type="SUPFAM" id="SSF75217">
    <property type="entry name" value="alpha/beta knot"/>
    <property type="match status" value="1"/>
</dbReference>
<name>A0A3A8PN29_9BACT</name>
<gene>
    <name evidence="5" type="primary">rlmH</name>
    <name evidence="6" type="ORF">D7X96_37855</name>
</gene>
<dbReference type="PANTHER" id="PTHR33603:SF1">
    <property type="entry name" value="RIBOSOMAL RNA LARGE SUBUNIT METHYLTRANSFERASE H"/>
    <property type="match status" value="1"/>
</dbReference>
<accession>A0A3A8PN29</accession>
<comment type="subunit">
    <text evidence="5">Homodimer.</text>
</comment>
<evidence type="ECO:0000256" key="3">
    <source>
        <dbReference type="ARBA" id="ARBA00022691"/>
    </source>
</evidence>
<evidence type="ECO:0000313" key="7">
    <source>
        <dbReference type="Proteomes" id="UP000282656"/>
    </source>
</evidence>
<comment type="catalytic activity">
    <reaction evidence="5">
        <text>pseudouridine(1915) in 23S rRNA + S-adenosyl-L-methionine = N(3)-methylpseudouridine(1915) in 23S rRNA + S-adenosyl-L-homocysteine + H(+)</text>
        <dbReference type="Rhea" id="RHEA:42752"/>
        <dbReference type="Rhea" id="RHEA-COMP:10221"/>
        <dbReference type="Rhea" id="RHEA-COMP:10222"/>
        <dbReference type="ChEBI" id="CHEBI:15378"/>
        <dbReference type="ChEBI" id="CHEBI:57856"/>
        <dbReference type="ChEBI" id="CHEBI:59789"/>
        <dbReference type="ChEBI" id="CHEBI:65314"/>
        <dbReference type="ChEBI" id="CHEBI:74486"/>
        <dbReference type="EC" id="2.1.1.177"/>
    </reaction>
</comment>
<dbReference type="AlphaFoldDB" id="A0A3A8PN29"/>
<dbReference type="EC" id="2.1.1.177" evidence="5"/>
<evidence type="ECO:0000256" key="5">
    <source>
        <dbReference type="HAMAP-Rule" id="MF_00658"/>
    </source>
</evidence>
<keyword evidence="1 5" id="KW-0489">Methyltransferase</keyword>
<keyword evidence="3 5" id="KW-0949">S-adenosyl-L-methionine</keyword>
<comment type="similarity">
    <text evidence="4 5">Belongs to the RNA methyltransferase RlmH family.</text>
</comment>
<dbReference type="GO" id="GO:0005737">
    <property type="term" value="C:cytoplasm"/>
    <property type="evidence" value="ECO:0007669"/>
    <property type="project" value="UniProtKB-SubCell"/>
</dbReference>
<dbReference type="InterPro" id="IPR003742">
    <property type="entry name" value="RlmH-like"/>
</dbReference>
<dbReference type="OrthoDB" id="9806643at2"/>
<evidence type="ECO:0000256" key="4">
    <source>
        <dbReference type="ARBA" id="ARBA00038303"/>
    </source>
</evidence>
<keyword evidence="5" id="KW-0698">rRNA processing</keyword>
<keyword evidence="7" id="KW-1185">Reference proteome</keyword>
<dbReference type="GO" id="GO:0070038">
    <property type="term" value="F:rRNA (pseudouridine-N3-)-methyltransferase activity"/>
    <property type="evidence" value="ECO:0007669"/>
    <property type="project" value="UniProtKB-UniRule"/>
</dbReference>
<comment type="caution">
    <text evidence="6">The sequence shown here is derived from an EMBL/GenBank/DDBJ whole genome shotgun (WGS) entry which is preliminary data.</text>
</comment>
<dbReference type="RefSeq" id="WP_014394001.1">
    <property type="nucleotide sequence ID" value="NZ_JBNNJP010000001.1"/>
</dbReference>
<dbReference type="InterPro" id="IPR029028">
    <property type="entry name" value="Alpha/beta_knot_MTases"/>
</dbReference>
<feature type="binding site" evidence="5">
    <location>
        <position position="72"/>
    </location>
    <ligand>
        <name>S-adenosyl-L-methionine</name>
        <dbReference type="ChEBI" id="CHEBI:59789"/>
    </ligand>
</feature>
<proteinExistence type="inferred from homology"/>
<dbReference type="HAMAP" id="MF_00658">
    <property type="entry name" value="23SrRNA_methyltr_H"/>
    <property type="match status" value="1"/>
</dbReference>
<evidence type="ECO:0000256" key="1">
    <source>
        <dbReference type="ARBA" id="ARBA00022603"/>
    </source>
</evidence>
<keyword evidence="5" id="KW-0963">Cytoplasm</keyword>
<organism evidence="6 7">
    <name type="scientific">Corallococcus interemptor</name>
    <dbReference type="NCBI Taxonomy" id="2316720"/>
    <lineage>
        <taxon>Bacteria</taxon>
        <taxon>Pseudomonadati</taxon>
        <taxon>Myxococcota</taxon>
        <taxon>Myxococcia</taxon>
        <taxon>Myxococcales</taxon>
        <taxon>Cystobacterineae</taxon>
        <taxon>Myxococcaceae</taxon>
        <taxon>Corallococcus</taxon>
    </lineage>
</organism>
<dbReference type="Pfam" id="PF02590">
    <property type="entry name" value="SPOUT_MTase"/>
    <property type="match status" value="1"/>
</dbReference>
<comment type="function">
    <text evidence="5">Specifically methylates the pseudouridine at position 1915 (m3Psi1915) in 23S rRNA.</text>
</comment>
<reference evidence="7" key="1">
    <citation type="submission" date="2018-09" db="EMBL/GenBank/DDBJ databases">
        <authorList>
            <person name="Livingstone P.G."/>
            <person name="Whitworth D.E."/>
        </authorList>
    </citation>
    <scope>NUCLEOTIDE SEQUENCE [LARGE SCALE GENOMIC DNA]</scope>
    <source>
        <strain evidence="7">AB047A</strain>
    </source>
</reference>
<feature type="binding site" evidence="5">
    <location>
        <position position="103"/>
    </location>
    <ligand>
        <name>S-adenosyl-L-methionine</name>
        <dbReference type="ChEBI" id="CHEBI:59789"/>
    </ligand>
</feature>
<evidence type="ECO:0000256" key="2">
    <source>
        <dbReference type="ARBA" id="ARBA00022679"/>
    </source>
</evidence>
<dbReference type="InterPro" id="IPR029026">
    <property type="entry name" value="tRNA_m1G_MTases_N"/>
</dbReference>
<dbReference type="EMBL" id="RAWM01000210">
    <property type="protein sequence ID" value="RKH57763.1"/>
    <property type="molecule type" value="Genomic_DNA"/>
</dbReference>
<dbReference type="Gene3D" id="3.40.1280.10">
    <property type="match status" value="1"/>
</dbReference>
<dbReference type="Proteomes" id="UP000282656">
    <property type="component" value="Unassembled WGS sequence"/>
</dbReference>
<sequence>MKVRLLSIGKDRSGLFEPAVQEYARRLEHYTRFELLELNEASGRKLKPGEAKSAEAAAILGKRKPQDWIVALDERGTLLDSVELARYVAKAQTGSKDLLFVIGGDEGLDDSVRGAAHQVMSLSRMTLPHRLARVVLIEQLYRAFTILKGEPYHK</sequence>
<keyword evidence="2 5" id="KW-0808">Transferase</keyword>
<dbReference type="PANTHER" id="PTHR33603">
    <property type="entry name" value="METHYLTRANSFERASE"/>
    <property type="match status" value="1"/>
</dbReference>
<evidence type="ECO:0000313" key="6">
    <source>
        <dbReference type="EMBL" id="RKH57763.1"/>
    </source>
</evidence>
<comment type="subcellular location">
    <subcellularLocation>
        <location evidence="5">Cytoplasm</location>
    </subcellularLocation>
</comment>
<feature type="binding site" evidence="5">
    <location>
        <begin position="122"/>
        <end position="127"/>
    </location>
    <ligand>
        <name>S-adenosyl-L-methionine</name>
        <dbReference type="ChEBI" id="CHEBI:59789"/>
    </ligand>
</feature>
<dbReference type="PIRSF" id="PIRSF004505">
    <property type="entry name" value="MT_bac"/>
    <property type="match status" value="1"/>
</dbReference>
<dbReference type="CDD" id="cd18081">
    <property type="entry name" value="RlmH-like"/>
    <property type="match status" value="1"/>
</dbReference>